<dbReference type="Proteomes" id="UP001497535">
    <property type="component" value="Unassembled WGS sequence"/>
</dbReference>
<evidence type="ECO:0000313" key="2">
    <source>
        <dbReference type="Proteomes" id="UP001497535"/>
    </source>
</evidence>
<name>A0ACB1AFY7_MELEN</name>
<accession>A0ACB1AFY7</accession>
<protein>
    <submittedName>
        <fullName evidence="1">Uncharacterized protein</fullName>
    </submittedName>
</protein>
<proteinExistence type="predicted"/>
<organism evidence="1 2">
    <name type="scientific">Meloidogyne enterolobii</name>
    <name type="common">Root-knot nematode worm</name>
    <name type="synonym">Meloidogyne mayaguensis</name>
    <dbReference type="NCBI Taxonomy" id="390850"/>
    <lineage>
        <taxon>Eukaryota</taxon>
        <taxon>Metazoa</taxon>
        <taxon>Ecdysozoa</taxon>
        <taxon>Nematoda</taxon>
        <taxon>Chromadorea</taxon>
        <taxon>Rhabditida</taxon>
        <taxon>Tylenchina</taxon>
        <taxon>Tylenchomorpha</taxon>
        <taxon>Tylenchoidea</taxon>
        <taxon>Meloidogynidae</taxon>
        <taxon>Meloidogyninae</taxon>
        <taxon>Meloidogyne</taxon>
    </lineage>
</organism>
<comment type="caution">
    <text evidence="1">The sequence shown here is derived from an EMBL/GenBank/DDBJ whole genome shotgun (WGS) entry which is preliminary data.</text>
</comment>
<keyword evidence="2" id="KW-1185">Reference proteome</keyword>
<sequence length="84" mass="9372">MPVVFPSDASSEPDVPKGMRHIANLPHNEIVCTTIFSKNRQRVFTGGKGQVKVWDINNVTSLTSTDNNVRNLDSMATFPLYSFM</sequence>
<reference evidence="1" key="1">
    <citation type="submission" date="2023-11" db="EMBL/GenBank/DDBJ databases">
        <authorList>
            <person name="Poullet M."/>
        </authorList>
    </citation>
    <scope>NUCLEOTIDE SEQUENCE</scope>
    <source>
        <strain evidence="1">E1834</strain>
    </source>
</reference>
<dbReference type="EMBL" id="CAVMJV010000080">
    <property type="protein sequence ID" value="CAK5090073.1"/>
    <property type="molecule type" value="Genomic_DNA"/>
</dbReference>
<evidence type="ECO:0000313" key="1">
    <source>
        <dbReference type="EMBL" id="CAK5090073.1"/>
    </source>
</evidence>
<gene>
    <name evidence="1" type="ORF">MENTE1834_LOCUS37840</name>
</gene>